<feature type="region of interest" description="Disordered" evidence="1">
    <location>
        <begin position="133"/>
        <end position="160"/>
    </location>
</feature>
<protein>
    <submittedName>
        <fullName evidence="4">Uncharacterized protein LOC115625398</fullName>
    </submittedName>
</protein>
<proteinExistence type="predicted"/>
<dbReference type="Proteomes" id="UP000504634">
    <property type="component" value="Unplaced"/>
</dbReference>
<dbReference type="RefSeq" id="XP_030376297.1">
    <property type="nucleotide sequence ID" value="XM_030520437.1"/>
</dbReference>
<feature type="transmembrane region" description="Helical" evidence="2">
    <location>
        <begin position="93"/>
        <end position="114"/>
    </location>
</feature>
<keyword evidence="2" id="KW-1133">Transmembrane helix</keyword>
<dbReference type="GeneID" id="115625398"/>
<organism evidence="3 4">
    <name type="scientific">Drosophila lebanonensis</name>
    <name type="common">Fruit fly</name>
    <name type="synonym">Scaptodrosophila lebanonensis</name>
    <dbReference type="NCBI Taxonomy" id="7225"/>
    <lineage>
        <taxon>Eukaryota</taxon>
        <taxon>Metazoa</taxon>
        <taxon>Ecdysozoa</taxon>
        <taxon>Arthropoda</taxon>
        <taxon>Hexapoda</taxon>
        <taxon>Insecta</taxon>
        <taxon>Pterygota</taxon>
        <taxon>Neoptera</taxon>
        <taxon>Endopterygota</taxon>
        <taxon>Diptera</taxon>
        <taxon>Brachycera</taxon>
        <taxon>Muscomorpha</taxon>
        <taxon>Ephydroidea</taxon>
        <taxon>Drosophilidae</taxon>
        <taxon>Scaptodrosophila</taxon>
    </lineage>
</organism>
<keyword evidence="2" id="KW-0812">Transmembrane</keyword>
<evidence type="ECO:0000256" key="2">
    <source>
        <dbReference type="SAM" id="Phobius"/>
    </source>
</evidence>
<feature type="compositionally biased region" description="Basic and acidic residues" evidence="1">
    <location>
        <begin position="181"/>
        <end position="194"/>
    </location>
</feature>
<reference evidence="4" key="1">
    <citation type="submission" date="2025-08" db="UniProtKB">
        <authorList>
            <consortium name="RefSeq"/>
        </authorList>
    </citation>
    <scope>IDENTIFICATION</scope>
    <source>
        <strain evidence="4">11010-0011.00</strain>
        <tissue evidence="4">Whole body</tissue>
    </source>
</reference>
<dbReference type="AlphaFoldDB" id="A0A6J2TMS3"/>
<keyword evidence="3" id="KW-1185">Reference proteome</keyword>
<feature type="region of interest" description="Disordered" evidence="1">
    <location>
        <begin position="176"/>
        <end position="227"/>
    </location>
</feature>
<dbReference type="OrthoDB" id="7859554at2759"/>
<gene>
    <name evidence="4" type="primary">LOC115625398</name>
</gene>
<sequence>MNPICKEDINSYECQKWMAEVVARCRDLFANEPADAWPAWWHDPRPARFKSDIRLMTAYDCHKLKSALEAEVAALVPVRIPLIESSKGVPFRWWQKVLLILIYVGIILGLLLFIRWCEAKRVPQWVELVKDEGHPPETASVPSKDSKTSEHRKHMNKKSWMRHKCRRVFVHSETELQQQRRRNEERERVREARTQRKVMKWTHPSDIPQETPEQTHSDRDGAQTNAR</sequence>
<keyword evidence="2" id="KW-0472">Membrane</keyword>
<feature type="compositionally biased region" description="Basic residues" evidence="1">
    <location>
        <begin position="150"/>
        <end position="160"/>
    </location>
</feature>
<name>A0A6J2TMS3_DROLE</name>
<accession>A0A6J2TMS3</accession>
<evidence type="ECO:0000313" key="4">
    <source>
        <dbReference type="RefSeq" id="XP_030376297.1"/>
    </source>
</evidence>
<evidence type="ECO:0000256" key="1">
    <source>
        <dbReference type="SAM" id="MobiDB-lite"/>
    </source>
</evidence>
<evidence type="ECO:0000313" key="3">
    <source>
        <dbReference type="Proteomes" id="UP000504634"/>
    </source>
</evidence>